<gene>
    <name evidence="1" type="ORF">EQG61_07065</name>
</gene>
<organism evidence="1 2">
    <name type="scientific">Flavobacterium stagni</name>
    <dbReference type="NCBI Taxonomy" id="2506421"/>
    <lineage>
        <taxon>Bacteria</taxon>
        <taxon>Pseudomonadati</taxon>
        <taxon>Bacteroidota</taxon>
        <taxon>Flavobacteriia</taxon>
        <taxon>Flavobacteriales</taxon>
        <taxon>Flavobacteriaceae</taxon>
        <taxon>Flavobacterium</taxon>
    </lineage>
</organism>
<keyword evidence="2" id="KW-1185">Reference proteome</keyword>
<protein>
    <submittedName>
        <fullName evidence="1">DUF4270 family protein</fullName>
    </submittedName>
</protein>
<name>A0A4Q1K9V3_9FLAO</name>
<dbReference type="RefSeq" id="WP_129461217.1">
    <property type="nucleotide sequence ID" value="NZ_SBKN01000003.1"/>
</dbReference>
<dbReference type="Pfam" id="PF14092">
    <property type="entry name" value="DUF4270"/>
    <property type="match status" value="1"/>
</dbReference>
<dbReference type="EMBL" id="SBKN01000003">
    <property type="protein sequence ID" value="RXR22987.1"/>
    <property type="molecule type" value="Genomic_DNA"/>
</dbReference>
<dbReference type="Proteomes" id="UP000289857">
    <property type="component" value="Unassembled WGS sequence"/>
</dbReference>
<dbReference type="AlphaFoldDB" id="A0A4Q1K9V3"/>
<comment type="caution">
    <text evidence="1">The sequence shown here is derived from an EMBL/GenBank/DDBJ whole genome shotgun (WGS) entry which is preliminary data.</text>
</comment>
<dbReference type="OrthoDB" id="1092930at2"/>
<accession>A0A4Q1K9V3</accession>
<reference evidence="2" key="1">
    <citation type="submission" date="2019-01" db="EMBL/GenBank/DDBJ databases">
        <title>Cytophagaceae bacterium strain CAR-16.</title>
        <authorList>
            <person name="Chen W.-M."/>
        </authorList>
    </citation>
    <scope>NUCLEOTIDE SEQUENCE [LARGE SCALE GENOMIC DNA]</scope>
    <source>
        <strain evidence="2">WWJ-16</strain>
    </source>
</reference>
<dbReference type="InterPro" id="IPR025366">
    <property type="entry name" value="DUF4270"/>
</dbReference>
<proteinExistence type="predicted"/>
<evidence type="ECO:0000313" key="2">
    <source>
        <dbReference type="Proteomes" id="UP000289857"/>
    </source>
</evidence>
<sequence length="444" mass="50137">MKKMLWVFIIILGCIACDSDVLDEISETGTGVMQINDKIVMLDTLSVRVSTINFDSLQTSSTSRLLIGGYTDPIYGKVRSQSYFEFSPTSLKLGSSDSDTYTPNYVFDSIVLILKNDRYYYGDTTQLQRLQVFKLTQKVKSPAETTTAFYNTSTLNYDPSAIGNKSFYPRPKENDSLSIRLNDTFGQDVFLKLKNFEFGDINQFHDYFKGLVIQADESLLPASVCGYNTSSVLRLYYSINDDSDENDNLTKDFAITDVAKQFNRISLDRTGTVLQNLPNSNSYLNSTLTNNAAFIQSGTGLACRIDFPYLKSLYSIDHKGIIVDAKLILKPIRTSHNKQYPLKDSLRIYSADHLNRINSKLYTATGDDLLGQLNDVSNEFGDNVYYTFSIGTFLNKELSKDGNNPYSLIITLPDYQKTVNRIAIGGQNNSEDRIILKVYYLPYK</sequence>
<evidence type="ECO:0000313" key="1">
    <source>
        <dbReference type="EMBL" id="RXR22987.1"/>
    </source>
</evidence>